<evidence type="ECO:0000256" key="7">
    <source>
        <dbReference type="ARBA" id="ARBA00048743"/>
    </source>
</evidence>
<evidence type="ECO:0000256" key="5">
    <source>
        <dbReference type="ARBA" id="ARBA00022777"/>
    </source>
</evidence>
<dbReference type="SUPFAM" id="SSF52540">
    <property type="entry name" value="P-loop containing nucleoside triphosphate hydrolases"/>
    <property type="match status" value="1"/>
</dbReference>
<dbReference type="NCBIfam" id="TIGR00041">
    <property type="entry name" value="DTMP_kinase"/>
    <property type="match status" value="1"/>
</dbReference>
<evidence type="ECO:0000256" key="2">
    <source>
        <dbReference type="ARBA" id="ARBA00022679"/>
    </source>
</evidence>
<dbReference type="EMBL" id="JARVCO010000012">
    <property type="protein sequence ID" value="MDZ8119778.1"/>
    <property type="molecule type" value="Genomic_DNA"/>
</dbReference>
<evidence type="ECO:0000313" key="10">
    <source>
        <dbReference type="EMBL" id="MDZ8119778.1"/>
    </source>
</evidence>
<comment type="caution">
    <text evidence="10">The sequence shown here is derived from an EMBL/GenBank/DDBJ whole genome shotgun (WGS) entry which is preliminary data.</text>
</comment>
<feature type="domain" description="Thymidylate kinase-like" evidence="9">
    <location>
        <begin position="8"/>
        <end position="202"/>
    </location>
</feature>
<comment type="catalytic activity">
    <reaction evidence="7 8">
        <text>dTMP + ATP = dTDP + ADP</text>
        <dbReference type="Rhea" id="RHEA:13517"/>
        <dbReference type="ChEBI" id="CHEBI:30616"/>
        <dbReference type="ChEBI" id="CHEBI:58369"/>
        <dbReference type="ChEBI" id="CHEBI:63528"/>
        <dbReference type="ChEBI" id="CHEBI:456216"/>
        <dbReference type="EC" id="2.7.4.9"/>
    </reaction>
</comment>
<dbReference type="GO" id="GO:0004798">
    <property type="term" value="F:dTMP kinase activity"/>
    <property type="evidence" value="ECO:0007669"/>
    <property type="project" value="UniProtKB-EC"/>
</dbReference>
<dbReference type="RefSeq" id="WP_322609560.1">
    <property type="nucleotide sequence ID" value="NZ_JARVCO010000012.1"/>
</dbReference>
<comment type="similarity">
    <text evidence="1 8">Belongs to the thymidylate kinase family.</text>
</comment>
<dbReference type="Gene3D" id="3.40.50.300">
    <property type="entry name" value="P-loop containing nucleotide triphosphate hydrolases"/>
    <property type="match status" value="1"/>
</dbReference>
<dbReference type="PROSITE" id="PS01331">
    <property type="entry name" value="THYMIDYLATE_KINASE"/>
    <property type="match status" value="1"/>
</dbReference>
<evidence type="ECO:0000259" key="9">
    <source>
        <dbReference type="Pfam" id="PF02223"/>
    </source>
</evidence>
<sequence length="212" mass="23734">MPGKFITFEGPEGSGKSTQIQLLVEKLEQQGIRATCSREPGGTATGEQIRNLLQHDAAGEPLADRAELLLFTASRAQLMDRVILPILDTGDWVVCDRFIDSTMAYQGYARGMDIATLDAINAFAIYDKKPDLTILLDLDIEVGFQRLEKRYAGSGESHDRFELEARDFHRRVRDGYQRLAEREDERFCVIDANLPISEVASEVWNAVKGALL</sequence>
<keyword evidence="4 8" id="KW-0547">Nucleotide-binding</keyword>
<evidence type="ECO:0000313" key="11">
    <source>
        <dbReference type="Proteomes" id="UP001290861"/>
    </source>
</evidence>
<evidence type="ECO:0000256" key="4">
    <source>
        <dbReference type="ARBA" id="ARBA00022741"/>
    </source>
</evidence>
<dbReference type="PANTHER" id="PTHR10344:SF4">
    <property type="entry name" value="UMP-CMP KINASE 2, MITOCHONDRIAL"/>
    <property type="match status" value="1"/>
</dbReference>
<keyword evidence="3 8" id="KW-0545">Nucleotide biosynthesis</keyword>
<gene>
    <name evidence="8 10" type="primary">tmk</name>
    <name evidence="10" type="ORF">P9H32_14205</name>
</gene>
<dbReference type="HAMAP" id="MF_00165">
    <property type="entry name" value="Thymidylate_kinase"/>
    <property type="match status" value="1"/>
</dbReference>
<dbReference type="CDD" id="cd01672">
    <property type="entry name" value="TMPK"/>
    <property type="match status" value="1"/>
</dbReference>
<dbReference type="InterPro" id="IPR027417">
    <property type="entry name" value="P-loop_NTPase"/>
</dbReference>
<evidence type="ECO:0000256" key="8">
    <source>
        <dbReference type="HAMAP-Rule" id="MF_00165"/>
    </source>
</evidence>
<feature type="binding site" evidence="8">
    <location>
        <begin position="10"/>
        <end position="17"/>
    </location>
    <ligand>
        <name>ATP</name>
        <dbReference type="ChEBI" id="CHEBI:30616"/>
    </ligand>
</feature>
<evidence type="ECO:0000256" key="1">
    <source>
        <dbReference type="ARBA" id="ARBA00009776"/>
    </source>
</evidence>
<dbReference type="Pfam" id="PF02223">
    <property type="entry name" value="Thymidylate_kin"/>
    <property type="match status" value="1"/>
</dbReference>
<dbReference type="InterPro" id="IPR018095">
    <property type="entry name" value="Thymidylate_kin_CS"/>
</dbReference>
<accession>A0ABU5N041</accession>
<reference evidence="10 11" key="1">
    <citation type="journal article" date="2024" name="Appl. Environ. Microbiol.">
        <title>Pontiella agarivorans sp. nov., a novel marine anaerobic bacterium capable of degrading macroalgal polysaccharides and fixing nitrogen.</title>
        <authorList>
            <person name="Liu N."/>
            <person name="Kivenson V."/>
            <person name="Peng X."/>
            <person name="Cui Z."/>
            <person name="Lankiewicz T.S."/>
            <person name="Gosselin K.M."/>
            <person name="English C.J."/>
            <person name="Blair E.M."/>
            <person name="O'Malley M.A."/>
            <person name="Valentine D.L."/>
        </authorList>
    </citation>
    <scope>NUCLEOTIDE SEQUENCE [LARGE SCALE GENOMIC DNA]</scope>
    <source>
        <strain evidence="10 11">NLcol2</strain>
    </source>
</reference>
<evidence type="ECO:0000256" key="6">
    <source>
        <dbReference type="ARBA" id="ARBA00022840"/>
    </source>
</evidence>
<dbReference type="Proteomes" id="UP001290861">
    <property type="component" value="Unassembled WGS sequence"/>
</dbReference>
<comment type="function">
    <text evidence="8">Phosphorylation of dTMP to form dTDP in both de novo and salvage pathways of dTTP synthesis.</text>
</comment>
<proteinExistence type="inferred from homology"/>
<dbReference type="PANTHER" id="PTHR10344">
    <property type="entry name" value="THYMIDYLATE KINASE"/>
    <property type="match status" value="1"/>
</dbReference>
<organism evidence="10 11">
    <name type="scientific">Pontiella agarivorans</name>
    <dbReference type="NCBI Taxonomy" id="3038953"/>
    <lineage>
        <taxon>Bacteria</taxon>
        <taxon>Pseudomonadati</taxon>
        <taxon>Kiritimatiellota</taxon>
        <taxon>Kiritimatiellia</taxon>
        <taxon>Kiritimatiellales</taxon>
        <taxon>Pontiellaceae</taxon>
        <taxon>Pontiella</taxon>
    </lineage>
</organism>
<dbReference type="EC" id="2.7.4.9" evidence="8"/>
<keyword evidence="2 8" id="KW-0808">Transferase</keyword>
<keyword evidence="5 8" id="KW-0418">Kinase</keyword>
<name>A0ABU5N041_9BACT</name>
<evidence type="ECO:0000256" key="3">
    <source>
        <dbReference type="ARBA" id="ARBA00022727"/>
    </source>
</evidence>
<dbReference type="InterPro" id="IPR039430">
    <property type="entry name" value="Thymidylate_kin-like_dom"/>
</dbReference>
<protein>
    <recommendedName>
        <fullName evidence="8">Thymidylate kinase</fullName>
        <ecNumber evidence="8">2.7.4.9</ecNumber>
    </recommendedName>
    <alternativeName>
        <fullName evidence="8">dTMP kinase</fullName>
    </alternativeName>
</protein>
<keyword evidence="11" id="KW-1185">Reference proteome</keyword>
<dbReference type="InterPro" id="IPR018094">
    <property type="entry name" value="Thymidylate_kinase"/>
</dbReference>
<keyword evidence="6 8" id="KW-0067">ATP-binding</keyword>